<feature type="domain" description="Hemerythrin-like" evidence="1">
    <location>
        <begin position="4"/>
        <end position="129"/>
    </location>
</feature>
<dbReference type="Proteomes" id="UP000218542">
    <property type="component" value="Unassembled WGS sequence"/>
</dbReference>
<evidence type="ECO:0000259" key="1">
    <source>
        <dbReference type="Pfam" id="PF01814"/>
    </source>
</evidence>
<dbReference type="EMBL" id="BAOS01000028">
    <property type="protein sequence ID" value="GAX61914.1"/>
    <property type="molecule type" value="Genomic_DNA"/>
</dbReference>
<evidence type="ECO:0000313" key="2">
    <source>
        <dbReference type="EMBL" id="GAX61914.1"/>
    </source>
</evidence>
<dbReference type="OrthoDB" id="6195798at2"/>
<sequence length="137" mass="15751">MSILIEELKKEHSEILAKLEEVKELGILSKEGQDKLMSLEVSLLAHLGIEDDQLYPTLKKEAEHSNSIKDTLDLFEMDMENVSTIVQGFFEKYSEGFSGMDLDKLSEDYENLLTALTKRISNEEESLYEEYEALNRP</sequence>
<dbReference type="RefSeq" id="WP_096895288.1">
    <property type="nucleotide sequence ID" value="NZ_BAOS01000028.1"/>
</dbReference>
<comment type="caution">
    <text evidence="2">The sequence shown here is derived from an EMBL/GenBank/DDBJ whole genome shotgun (WGS) entry which is preliminary data.</text>
</comment>
<reference evidence="3" key="1">
    <citation type="journal article" date="2017" name="Environ. Microbiol. Rep.">
        <title>Genetic Diversity of Marine Anaerobic Ammonium-Oxidizing Bacteria as Revealed by Genomic and Proteomic Analyses of 'Candidatus Scalindua japonica'.</title>
        <authorList>
            <person name="Oshiki M."/>
            <person name="Mizuto K."/>
            <person name="Kimura Z."/>
            <person name="Kindaichi T."/>
            <person name="Satoh H."/>
            <person name="Okabe S."/>
        </authorList>
    </citation>
    <scope>NUCLEOTIDE SEQUENCE [LARGE SCALE GENOMIC DNA]</scope>
    <source>
        <strain evidence="3">husup-a2</strain>
    </source>
</reference>
<accession>A0A286U1A1</accession>
<dbReference type="AlphaFoldDB" id="A0A286U1A1"/>
<gene>
    <name evidence="2" type="ORF">SCALIN_C28_0116</name>
</gene>
<evidence type="ECO:0000313" key="3">
    <source>
        <dbReference type="Proteomes" id="UP000218542"/>
    </source>
</evidence>
<protein>
    <recommendedName>
        <fullName evidence="1">Hemerythrin-like domain-containing protein</fullName>
    </recommendedName>
</protein>
<dbReference type="Pfam" id="PF01814">
    <property type="entry name" value="Hemerythrin"/>
    <property type="match status" value="1"/>
</dbReference>
<organism evidence="2 3">
    <name type="scientific">Candidatus Scalindua japonica</name>
    <dbReference type="NCBI Taxonomy" id="1284222"/>
    <lineage>
        <taxon>Bacteria</taxon>
        <taxon>Pseudomonadati</taxon>
        <taxon>Planctomycetota</taxon>
        <taxon>Candidatus Brocadiia</taxon>
        <taxon>Candidatus Brocadiales</taxon>
        <taxon>Candidatus Scalinduaceae</taxon>
        <taxon>Candidatus Scalindua</taxon>
    </lineage>
</organism>
<proteinExistence type="predicted"/>
<dbReference type="Gene3D" id="1.20.120.520">
    <property type="entry name" value="nmb1532 protein domain like"/>
    <property type="match status" value="1"/>
</dbReference>
<name>A0A286U1A1_9BACT</name>
<dbReference type="InterPro" id="IPR012312">
    <property type="entry name" value="Hemerythrin-like"/>
</dbReference>
<keyword evidence="3" id="KW-1185">Reference proteome</keyword>